<organism evidence="1 2">
    <name type="scientific">Mariprofundus micogutta</name>
    <dbReference type="NCBI Taxonomy" id="1921010"/>
    <lineage>
        <taxon>Bacteria</taxon>
        <taxon>Pseudomonadati</taxon>
        <taxon>Pseudomonadota</taxon>
        <taxon>Candidatius Mariprofundia</taxon>
        <taxon>Mariprofundales</taxon>
        <taxon>Mariprofundaceae</taxon>
        <taxon>Mariprofundus</taxon>
    </lineage>
</organism>
<evidence type="ECO:0000313" key="1">
    <source>
        <dbReference type="EMBL" id="GAV20619.1"/>
    </source>
</evidence>
<dbReference type="OrthoDB" id="5296950at2"/>
<dbReference type="EMBL" id="BDFD01000013">
    <property type="protein sequence ID" value="GAV20619.1"/>
    <property type="molecule type" value="Genomic_DNA"/>
</dbReference>
<evidence type="ECO:0008006" key="3">
    <source>
        <dbReference type="Google" id="ProtNLM"/>
    </source>
</evidence>
<dbReference type="STRING" id="1921010.MMIC_P1591"/>
<dbReference type="Proteomes" id="UP000231632">
    <property type="component" value="Unassembled WGS sequence"/>
</dbReference>
<reference evidence="1 2" key="1">
    <citation type="journal article" date="2017" name="Arch. Microbiol.">
        <title>Mariprofundus micogutta sp. nov., a novel iron-oxidizing zetaproteobacterium isolated from a deep-sea hydrothermal field at the Bayonnaise knoll of the Izu-Ogasawara arc, and a description of Mariprofundales ord. nov. and Zetaproteobacteria classis nov.</title>
        <authorList>
            <person name="Makita H."/>
            <person name="Tanaka E."/>
            <person name="Mitsunobu S."/>
            <person name="Miyazaki M."/>
            <person name="Nunoura T."/>
            <person name="Uematsu K."/>
            <person name="Takaki Y."/>
            <person name="Nishi S."/>
            <person name="Shimamura S."/>
            <person name="Takai K."/>
        </authorList>
    </citation>
    <scope>NUCLEOTIDE SEQUENCE [LARGE SCALE GENOMIC DNA]</scope>
    <source>
        <strain evidence="1 2">ET2</strain>
    </source>
</reference>
<gene>
    <name evidence="1" type="ORF">MMIC_P1591</name>
</gene>
<accession>A0A1L8CP59</accession>
<name>A0A1L8CP59_9PROT</name>
<proteinExistence type="predicted"/>
<sequence>MSKDLAISVIIMLLGNIQPSWAGDGSHDEKHHNNVDTLYEKSTEYMHTENMKGLLLKKEVVDGYHLTFHVMKAEKDEVQGCEFRFMFRVEQNGAMVQNVIVNSRVRHPNNQSESKMMVKTGDWYTAAYDLTHPGEHELIVLFKVKDDSKHSAKVTYMVEKKE</sequence>
<protein>
    <recommendedName>
        <fullName evidence="3">YtkA-like domain-containing protein</fullName>
    </recommendedName>
</protein>
<keyword evidence="2" id="KW-1185">Reference proteome</keyword>
<dbReference type="AlphaFoldDB" id="A0A1L8CP59"/>
<evidence type="ECO:0000313" key="2">
    <source>
        <dbReference type="Proteomes" id="UP000231632"/>
    </source>
</evidence>
<comment type="caution">
    <text evidence="1">The sequence shown here is derived from an EMBL/GenBank/DDBJ whole genome shotgun (WGS) entry which is preliminary data.</text>
</comment>
<dbReference type="RefSeq" id="WP_072659935.1">
    <property type="nucleotide sequence ID" value="NZ_BDFD01000013.1"/>
</dbReference>